<sequence>MFIQQLKKFFLVVVILSSFLLTYLWYKDYSFNSNPLSKEIQIKVYEKHQKLKYLTNKYFNIKRVFPITITDELDSSRYGMAVYSKNGQINLYLNKKRFKENENYMINDVMPHEYAHAIMFALGNFSNENQGHTKKWQEICKKLEGLRCDRFVNHQDILIEKTNLFK</sequence>
<dbReference type="STRING" id="1850254.LPB137_04730"/>
<evidence type="ECO:0000313" key="3">
    <source>
        <dbReference type="EMBL" id="APW65195.1"/>
    </source>
</evidence>
<dbReference type="GO" id="GO:0006950">
    <property type="term" value="P:response to stress"/>
    <property type="evidence" value="ECO:0007669"/>
    <property type="project" value="UniProtKB-ARBA"/>
</dbReference>
<dbReference type="Pfam" id="PF10263">
    <property type="entry name" value="SprT-like"/>
    <property type="match status" value="1"/>
</dbReference>
<dbReference type="RefSeq" id="WP_076085065.1">
    <property type="nucleotide sequence ID" value="NZ_CP019070.1"/>
</dbReference>
<dbReference type="InterPro" id="IPR006640">
    <property type="entry name" value="SprT-like_domain"/>
</dbReference>
<accession>A0A1P8KKY2</accession>
<evidence type="ECO:0000259" key="2">
    <source>
        <dbReference type="Pfam" id="PF10263"/>
    </source>
</evidence>
<evidence type="ECO:0000313" key="4">
    <source>
        <dbReference type="Proteomes" id="UP000186074"/>
    </source>
</evidence>
<dbReference type="EMBL" id="CP019070">
    <property type="protein sequence ID" value="APW65195.1"/>
    <property type="molecule type" value="Genomic_DNA"/>
</dbReference>
<proteinExistence type="predicted"/>
<gene>
    <name evidence="3" type="ORF">LPB137_04730</name>
</gene>
<organism evidence="3 4">
    <name type="scientific">Poseidonibacter parvus</name>
    <dbReference type="NCBI Taxonomy" id="1850254"/>
    <lineage>
        <taxon>Bacteria</taxon>
        <taxon>Pseudomonadati</taxon>
        <taxon>Campylobacterota</taxon>
        <taxon>Epsilonproteobacteria</taxon>
        <taxon>Campylobacterales</taxon>
        <taxon>Arcobacteraceae</taxon>
        <taxon>Poseidonibacter</taxon>
    </lineage>
</organism>
<keyword evidence="1" id="KW-0472">Membrane</keyword>
<feature type="domain" description="SprT-like" evidence="2">
    <location>
        <begin position="51"/>
        <end position="145"/>
    </location>
</feature>
<keyword evidence="1" id="KW-0812">Transmembrane</keyword>
<keyword evidence="1" id="KW-1133">Transmembrane helix</keyword>
<feature type="transmembrane region" description="Helical" evidence="1">
    <location>
        <begin position="9"/>
        <end position="26"/>
    </location>
</feature>
<dbReference type="AlphaFoldDB" id="A0A1P8KKY2"/>
<dbReference type="Proteomes" id="UP000186074">
    <property type="component" value="Chromosome"/>
</dbReference>
<protein>
    <recommendedName>
        <fullName evidence="2">SprT-like domain-containing protein</fullName>
    </recommendedName>
</protein>
<name>A0A1P8KKY2_9BACT</name>
<dbReference type="OrthoDB" id="5344041at2"/>
<keyword evidence="4" id="KW-1185">Reference proteome</keyword>
<dbReference type="KEGG" id="alp:LPB137_04730"/>
<reference evidence="3 4" key="1">
    <citation type="submission" date="2017-01" db="EMBL/GenBank/DDBJ databases">
        <title>Genome sequencing of Arcobacter sp. LPB0137.</title>
        <authorList>
            <person name="Lee G.-W."/>
            <person name="Yi H."/>
        </authorList>
    </citation>
    <scope>NUCLEOTIDE SEQUENCE [LARGE SCALE GENOMIC DNA]</scope>
    <source>
        <strain evidence="3 4">LPB0137</strain>
    </source>
</reference>
<evidence type="ECO:0000256" key="1">
    <source>
        <dbReference type="SAM" id="Phobius"/>
    </source>
</evidence>